<dbReference type="GO" id="GO:0042802">
    <property type="term" value="F:identical protein binding"/>
    <property type="evidence" value="ECO:0007669"/>
    <property type="project" value="Ensembl"/>
</dbReference>
<reference evidence="5" key="1">
    <citation type="submission" date="2025-08" db="UniProtKB">
        <authorList>
            <consortium name="Ensembl"/>
        </authorList>
    </citation>
    <scope>IDENTIFICATION</scope>
</reference>
<dbReference type="GO" id="GO:0010467">
    <property type="term" value="P:gene expression"/>
    <property type="evidence" value="ECO:0007669"/>
    <property type="project" value="Ensembl"/>
</dbReference>
<proteinExistence type="inferred from homology"/>
<dbReference type="InterPro" id="IPR001087">
    <property type="entry name" value="GDSL"/>
</dbReference>
<accession>A0A8C3HKK8</accession>
<keyword evidence="1" id="KW-0378">Hydrolase</keyword>
<evidence type="ECO:0000256" key="4">
    <source>
        <dbReference type="ARBA" id="ARBA00026152"/>
    </source>
</evidence>
<protein>
    <recommendedName>
        <fullName evidence="4">Isoamyl acetate-hydrolyzing esterase 1 homolog</fullName>
    </recommendedName>
</protein>
<dbReference type="InterPro" id="IPR036514">
    <property type="entry name" value="SGNH_hydro_sf"/>
</dbReference>
<dbReference type="Gene3D" id="3.40.50.1110">
    <property type="entry name" value="SGNH hydrolase"/>
    <property type="match status" value="1"/>
</dbReference>
<sequence>MAPIHLLAPWMPGLYNFCWCPGWVQAESAHPSDRPGNRPMIWGALRFRGGWAWHQRATQPIPPGQLPASFGGEGGSHKEAAFSFQDNGWGVLLAQKLVRKCDVLNRGLSGYNTRWANIVLPRLISRSSNVENTIAVTIFFGANDSALKDVNSNQHIPLKEYADNLKSMIQYLKSIDITEDKIILITPPPLYEPAWEKECIAKGDKLNRFNSTTGEYAKACVQVARDCGTEVLDLWTLMQKNNQDFSSYLSDGLHLSVLGNNFLAAQLWSLLEKKISTLPMLLPYWRDVDHQNPEVSLRGKS</sequence>
<comment type="function">
    <text evidence="2">Probable lipase.</text>
</comment>
<dbReference type="GO" id="GO:0016788">
    <property type="term" value="F:hydrolase activity, acting on ester bonds"/>
    <property type="evidence" value="ECO:0007669"/>
    <property type="project" value="InterPro"/>
</dbReference>
<keyword evidence="6" id="KW-1185">Reference proteome</keyword>
<dbReference type="GeneTree" id="ENSGT00390000008069"/>
<organism evidence="5 6">
    <name type="scientific">Chrysemys picta bellii</name>
    <name type="common">Western painted turtle</name>
    <name type="synonym">Emys bellii</name>
    <dbReference type="NCBI Taxonomy" id="8478"/>
    <lineage>
        <taxon>Eukaryota</taxon>
        <taxon>Metazoa</taxon>
        <taxon>Chordata</taxon>
        <taxon>Craniata</taxon>
        <taxon>Vertebrata</taxon>
        <taxon>Euteleostomi</taxon>
        <taxon>Archelosauria</taxon>
        <taxon>Testudinata</taxon>
        <taxon>Testudines</taxon>
        <taxon>Cryptodira</taxon>
        <taxon>Durocryptodira</taxon>
        <taxon>Testudinoidea</taxon>
        <taxon>Emydidae</taxon>
        <taxon>Chrysemys</taxon>
    </lineage>
</organism>
<evidence type="ECO:0000313" key="5">
    <source>
        <dbReference type="Ensembl" id="ENSCPBP00000019470.1"/>
    </source>
</evidence>
<gene>
    <name evidence="5" type="primary">IAH1</name>
</gene>
<dbReference type="InterPro" id="IPR045136">
    <property type="entry name" value="Iah1-like"/>
</dbReference>
<dbReference type="CDD" id="cd01838">
    <property type="entry name" value="Isoamyl_acetate_hydrolase_like"/>
    <property type="match status" value="1"/>
</dbReference>
<evidence type="ECO:0000313" key="6">
    <source>
        <dbReference type="Proteomes" id="UP000694380"/>
    </source>
</evidence>
<comment type="similarity">
    <text evidence="3">Belongs to the 'GDSL' lipolytic enzyme family. IAH1 subfamily.</text>
</comment>
<dbReference type="PANTHER" id="PTHR14209:SF19">
    <property type="entry name" value="ISOAMYL ACETATE-HYDROLYZING ESTERASE 1 HOMOLOG"/>
    <property type="match status" value="1"/>
</dbReference>
<name>A0A8C3HKK8_CHRPI</name>
<evidence type="ECO:0000256" key="3">
    <source>
        <dbReference type="ARBA" id="ARBA00025755"/>
    </source>
</evidence>
<dbReference type="AlphaFoldDB" id="A0A8C3HKK8"/>
<evidence type="ECO:0000256" key="1">
    <source>
        <dbReference type="ARBA" id="ARBA00022801"/>
    </source>
</evidence>
<dbReference type="Proteomes" id="UP000694380">
    <property type="component" value="Unplaced"/>
</dbReference>
<reference evidence="5" key="2">
    <citation type="submission" date="2025-09" db="UniProtKB">
        <authorList>
            <consortium name="Ensembl"/>
        </authorList>
    </citation>
    <scope>IDENTIFICATION</scope>
</reference>
<dbReference type="FunFam" id="3.40.50.1110:FF:000002">
    <property type="entry name" value="isoamyl acetate-hydrolyzing esterase 1 homolog"/>
    <property type="match status" value="1"/>
</dbReference>
<evidence type="ECO:0000256" key="2">
    <source>
        <dbReference type="ARBA" id="ARBA00024673"/>
    </source>
</evidence>
<dbReference type="SUPFAM" id="SSF52266">
    <property type="entry name" value="SGNH hydrolase"/>
    <property type="match status" value="1"/>
</dbReference>
<dbReference type="Pfam" id="PF00657">
    <property type="entry name" value="Lipase_GDSL"/>
    <property type="match status" value="1"/>
</dbReference>
<dbReference type="PANTHER" id="PTHR14209">
    <property type="entry name" value="ISOAMYL ACETATE-HYDROLYZING ESTERASE 1"/>
    <property type="match status" value="1"/>
</dbReference>
<dbReference type="Ensembl" id="ENSCPBT00000022928.1">
    <property type="protein sequence ID" value="ENSCPBP00000019470.1"/>
    <property type="gene ID" value="ENSCPBG00000014070.1"/>
</dbReference>